<evidence type="ECO:0000313" key="4">
    <source>
        <dbReference type="Proteomes" id="UP000593765"/>
    </source>
</evidence>
<evidence type="ECO:0000313" key="3">
    <source>
        <dbReference type="EMBL" id="QOV89977.1"/>
    </source>
</evidence>
<dbReference type="GO" id="GO:0004252">
    <property type="term" value="F:serine-type endopeptidase activity"/>
    <property type="evidence" value="ECO:0007669"/>
    <property type="project" value="InterPro"/>
</dbReference>
<dbReference type="KEGG" id="hbs:IPV69_00975"/>
<reference evidence="3 4" key="1">
    <citation type="submission" date="2020-10" db="EMBL/GenBank/DDBJ databases">
        <title>Wide distribution of Phycisphaera-like planctomycetes from WD2101 soil group in peatlands and genome analysis of the first cultivated representative.</title>
        <authorList>
            <person name="Dedysh S.N."/>
            <person name="Beletsky A.V."/>
            <person name="Ivanova A."/>
            <person name="Kulichevskaya I.S."/>
            <person name="Suzina N.E."/>
            <person name="Philippov D.A."/>
            <person name="Rakitin A.L."/>
            <person name="Mardanov A.V."/>
            <person name="Ravin N.V."/>
        </authorList>
    </citation>
    <scope>NUCLEOTIDE SEQUENCE [LARGE SCALE GENOMIC DNA]</scope>
    <source>
        <strain evidence="3 4">M1803</strain>
    </source>
</reference>
<proteinExistence type="predicted"/>
<feature type="signal peptide" evidence="2">
    <location>
        <begin position="1"/>
        <end position="21"/>
    </location>
</feature>
<dbReference type="InterPro" id="IPR050261">
    <property type="entry name" value="FrsA_esterase"/>
</dbReference>
<dbReference type="InterPro" id="IPR019149">
    <property type="entry name" value="ABHD18"/>
</dbReference>
<evidence type="ECO:0000256" key="2">
    <source>
        <dbReference type="SAM" id="SignalP"/>
    </source>
</evidence>
<dbReference type="SUPFAM" id="SSF53474">
    <property type="entry name" value="alpha/beta-Hydrolases"/>
    <property type="match status" value="1"/>
</dbReference>
<protein>
    <submittedName>
        <fullName evidence="3">Alpha/beta hydrolase family protein</fullName>
    </submittedName>
</protein>
<keyword evidence="2" id="KW-0732">Signal</keyword>
<dbReference type="InterPro" id="IPR002471">
    <property type="entry name" value="Pept_S9_AS"/>
</dbReference>
<dbReference type="Gene3D" id="3.40.50.1820">
    <property type="entry name" value="alpha/beta hydrolase"/>
    <property type="match status" value="1"/>
</dbReference>
<dbReference type="EMBL" id="CP063458">
    <property type="protein sequence ID" value="QOV89977.1"/>
    <property type="molecule type" value="Genomic_DNA"/>
</dbReference>
<dbReference type="Pfam" id="PF09752">
    <property type="entry name" value="ABHD18"/>
    <property type="match status" value="1"/>
</dbReference>
<feature type="chain" id="PRO_5034064493" evidence="2">
    <location>
        <begin position="22"/>
        <end position="349"/>
    </location>
</feature>
<dbReference type="InterPro" id="IPR029058">
    <property type="entry name" value="AB_hydrolase_fold"/>
</dbReference>
<dbReference type="RefSeq" id="WP_206293043.1">
    <property type="nucleotide sequence ID" value="NZ_CP063458.1"/>
</dbReference>
<evidence type="ECO:0000256" key="1">
    <source>
        <dbReference type="ARBA" id="ARBA00022801"/>
    </source>
</evidence>
<sequence length="349" mass="38117">MSAMIRSIVLFLLIAPIGLLADTPAQPAEQRIVVTEPEIVLTGATPEQVKHLNTYLPAERRFEASLRQGADDDHWRFFRTSFASPVQTPWAQNNTVPGELYLPKNMTGKVPGAIVLDIMDGSALVPRGIARGLAEQGVAAIYIPMACYGVRRPADGAHFKYFAEHPEKTPDNLRQTVMDIRRAKALLASLPEVDAGRISITGVSLGGIMTSLAAGVDGTFWRVVPILAGGDIAAICFHDARETRRIRQACEAKGIDQARLAEILRPVDPLTFASRIDPRGCLMINAVRDEVIPPATTAALRKAIGMPQMLTIPVGHYGAVFFLPNIRQRTIDFILGKKVEKIDFTPEKP</sequence>
<name>A0A7M2WWR5_9BACT</name>
<organism evidence="3 4">
    <name type="scientific">Humisphaera borealis</name>
    <dbReference type="NCBI Taxonomy" id="2807512"/>
    <lineage>
        <taxon>Bacteria</taxon>
        <taxon>Pseudomonadati</taxon>
        <taxon>Planctomycetota</taxon>
        <taxon>Phycisphaerae</taxon>
        <taxon>Tepidisphaerales</taxon>
        <taxon>Tepidisphaeraceae</taxon>
        <taxon>Humisphaera</taxon>
    </lineage>
</organism>
<dbReference type="GO" id="GO:0006508">
    <property type="term" value="P:proteolysis"/>
    <property type="evidence" value="ECO:0007669"/>
    <property type="project" value="InterPro"/>
</dbReference>
<dbReference type="Proteomes" id="UP000593765">
    <property type="component" value="Chromosome"/>
</dbReference>
<dbReference type="AlphaFoldDB" id="A0A7M2WWR5"/>
<gene>
    <name evidence="3" type="ORF">IPV69_00975</name>
</gene>
<accession>A0A7M2WWR5</accession>
<keyword evidence="4" id="KW-1185">Reference proteome</keyword>
<dbReference type="PANTHER" id="PTHR22946">
    <property type="entry name" value="DIENELACTONE HYDROLASE DOMAIN-CONTAINING PROTEIN-RELATED"/>
    <property type="match status" value="1"/>
</dbReference>
<keyword evidence="1 3" id="KW-0378">Hydrolase</keyword>
<dbReference type="PROSITE" id="PS00708">
    <property type="entry name" value="PRO_ENDOPEP_SER"/>
    <property type="match status" value="1"/>
</dbReference>